<feature type="chain" id="PRO_5011463425" evidence="13">
    <location>
        <begin position="24"/>
        <end position="376"/>
    </location>
</feature>
<dbReference type="InterPro" id="IPR037045">
    <property type="entry name" value="S8pro/Inhibitor_I9_sf"/>
</dbReference>
<dbReference type="InterPro" id="IPR036852">
    <property type="entry name" value="Peptidase_S8/S53_dom_sf"/>
</dbReference>
<dbReference type="Proteomes" id="UP000199427">
    <property type="component" value="Unassembled WGS sequence"/>
</dbReference>
<evidence type="ECO:0000256" key="6">
    <source>
        <dbReference type="ARBA" id="ARBA00022723"/>
    </source>
</evidence>
<comment type="subcellular location">
    <subcellularLocation>
        <location evidence="2">Secreted</location>
    </subcellularLocation>
</comment>
<dbReference type="PROSITE" id="PS00137">
    <property type="entry name" value="SUBTILASE_HIS"/>
    <property type="match status" value="1"/>
</dbReference>
<dbReference type="PROSITE" id="PS00136">
    <property type="entry name" value="SUBTILASE_ASP"/>
    <property type="match status" value="1"/>
</dbReference>
<dbReference type="Pfam" id="PF00082">
    <property type="entry name" value="Peptidase_S8"/>
    <property type="match status" value="1"/>
</dbReference>
<evidence type="ECO:0000259" key="14">
    <source>
        <dbReference type="Pfam" id="PF00082"/>
    </source>
</evidence>
<dbReference type="PRINTS" id="PR00723">
    <property type="entry name" value="SUBTILISIN"/>
</dbReference>
<gene>
    <name evidence="15" type="ORF">SAMN05216362_1745</name>
</gene>
<evidence type="ECO:0000256" key="3">
    <source>
        <dbReference type="ARBA" id="ARBA00011073"/>
    </source>
</evidence>
<dbReference type="PROSITE" id="PS00138">
    <property type="entry name" value="SUBTILASE_SER"/>
    <property type="match status" value="1"/>
</dbReference>
<dbReference type="GO" id="GO:0046872">
    <property type="term" value="F:metal ion binding"/>
    <property type="evidence" value="ECO:0007669"/>
    <property type="project" value="UniProtKB-KW"/>
</dbReference>
<dbReference type="GO" id="GO:0005576">
    <property type="term" value="C:extracellular region"/>
    <property type="evidence" value="ECO:0007669"/>
    <property type="project" value="UniProtKB-SubCell"/>
</dbReference>
<feature type="active site" description="Charge relay system" evidence="10 11">
    <location>
        <position position="321"/>
    </location>
</feature>
<evidence type="ECO:0000256" key="1">
    <source>
        <dbReference type="ARBA" id="ARBA00001913"/>
    </source>
</evidence>
<keyword evidence="7 11" id="KW-0378">Hydrolase</keyword>
<dbReference type="InterPro" id="IPR050131">
    <property type="entry name" value="Peptidase_S8_subtilisin-like"/>
</dbReference>
<dbReference type="InterPro" id="IPR034202">
    <property type="entry name" value="Subtilisin_Carlsberg-like"/>
</dbReference>
<dbReference type="PROSITE" id="PS51892">
    <property type="entry name" value="SUBTILASE"/>
    <property type="match status" value="1"/>
</dbReference>
<dbReference type="STRING" id="571933.SAMN05216362_1745"/>
<keyword evidence="5 11" id="KW-0645">Protease</keyword>
<dbReference type="InterPro" id="IPR015500">
    <property type="entry name" value="Peptidase_S8_subtilisin-rel"/>
</dbReference>
<name>A0A1H9MXW8_9BACI</name>
<feature type="domain" description="Peptidase S8/S53" evidence="14">
    <location>
        <begin position="120"/>
        <end position="366"/>
    </location>
</feature>
<evidence type="ECO:0000256" key="7">
    <source>
        <dbReference type="ARBA" id="ARBA00022801"/>
    </source>
</evidence>
<dbReference type="GO" id="GO:0006508">
    <property type="term" value="P:proteolysis"/>
    <property type="evidence" value="ECO:0007669"/>
    <property type="project" value="UniProtKB-KW"/>
</dbReference>
<dbReference type="RefSeq" id="WP_091776383.1">
    <property type="nucleotide sequence ID" value="NZ_CAESCL010000011.1"/>
</dbReference>
<dbReference type="PANTHER" id="PTHR43806">
    <property type="entry name" value="PEPTIDASE S8"/>
    <property type="match status" value="1"/>
</dbReference>
<sequence length="376" mass="39107">MKKIMVILSALVLLLMPLQTGFAEEVKLEAKSDYLVKFNGPADQGLLNAFGVEDHDVNHTFEKLPVVALSLTEGQAKGLLNHPQIEAVEQDAEVQAFAQTTPWGISHVQGTEAQDAGHTGNGVKVAVLDTGIDCSHEDLNVSGGHSVFTDSANNDPCNDGNGHGTHVAGTVAALDNNVGVLGVAPQTDLYAVKVLSNDGSGSYSGIAEGIEWSIQNDMDVINMSLGGSQSSSILEDYTNLAYEEGLLVVAAAGNDGNRGGNNDTVGYPAKYESAMAVAAVDENNQRATFSSTGPAVEISAPGVNILSSVPGNNYDSYNGTSMASPHVAGVAAQVWAAKPDLTNVELRNLLNDTAQPLGDSNKYGSGLVQSLDAINQ</sequence>
<evidence type="ECO:0000256" key="10">
    <source>
        <dbReference type="PIRSR" id="PIRSR615500-1"/>
    </source>
</evidence>
<comment type="cofactor">
    <cofactor evidence="1">
        <name>Ca(2+)</name>
        <dbReference type="ChEBI" id="CHEBI:29108"/>
    </cofactor>
</comment>
<dbReference type="Gene3D" id="3.30.70.80">
    <property type="entry name" value="Peptidase S8 propeptide/proteinase inhibitor I9"/>
    <property type="match status" value="1"/>
</dbReference>
<dbReference type="InterPro" id="IPR000209">
    <property type="entry name" value="Peptidase_S8/S53_dom"/>
</dbReference>
<dbReference type="PANTHER" id="PTHR43806:SF11">
    <property type="entry name" value="CEREVISIN-RELATED"/>
    <property type="match status" value="1"/>
</dbReference>
<dbReference type="GO" id="GO:0004252">
    <property type="term" value="F:serine-type endopeptidase activity"/>
    <property type="evidence" value="ECO:0007669"/>
    <property type="project" value="UniProtKB-UniRule"/>
</dbReference>
<feature type="signal peptide" evidence="13">
    <location>
        <begin position="1"/>
        <end position="23"/>
    </location>
</feature>
<evidence type="ECO:0000256" key="8">
    <source>
        <dbReference type="ARBA" id="ARBA00022825"/>
    </source>
</evidence>
<organism evidence="15 16">
    <name type="scientific">Piscibacillus halophilus</name>
    <dbReference type="NCBI Taxonomy" id="571933"/>
    <lineage>
        <taxon>Bacteria</taxon>
        <taxon>Bacillati</taxon>
        <taxon>Bacillota</taxon>
        <taxon>Bacilli</taxon>
        <taxon>Bacillales</taxon>
        <taxon>Bacillaceae</taxon>
        <taxon>Piscibacillus</taxon>
    </lineage>
</organism>
<evidence type="ECO:0000256" key="4">
    <source>
        <dbReference type="ARBA" id="ARBA00022525"/>
    </source>
</evidence>
<evidence type="ECO:0000313" key="16">
    <source>
        <dbReference type="Proteomes" id="UP000199427"/>
    </source>
</evidence>
<dbReference type="InterPro" id="IPR023828">
    <property type="entry name" value="Peptidase_S8_Ser-AS"/>
</dbReference>
<keyword evidence="6" id="KW-0479">Metal-binding</keyword>
<comment type="similarity">
    <text evidence="3 11 12">Belongs to the peptidase S8 family.</text>
</comment>
<evidence type="ECO:0000256" key="9">
    <source>
        <dbReference type="ARBA" id="ARBA00022837"/>
    </source>
</evidence>
<dbReference type="AlphaFoldDB" id="A0A1H9MXW8"/>
<keyword evidence="9" id="KW-0106">Calcium</keyword>
<dbReference type="SUPFAM" id="SSF52743">
    <property type="entry name" value="Subtilisin-like"/>
    <property type="match status" value="1"/>
</dbReference>
<evidence type="ECO:0000256" key="2">
    <source>
        <dbReference type="ARBA" id="ARBA00004613"/>
    </source>
</evidence>
<keyword evidence="16" id="KW-1185">Reference proteome</keyword>
<dbReference type="InterPro" id="IPR023827">
    <property type="entry name" value="Peptidase_S8_Asp-AS"/>
</dbReference>
<dbReference type="InterPro" id="IPR022398">
    <property type="entry name" value="Peptidase_S8_His-AS"/>
</dbReference>
<keyword evidence="8 11" id="KW-0720">Serine protease</keyword>
<keyword evidence="13" id="KW-0732">Signal</keyword>
<feature type="active site" description="Charge relay system" evidence="10 11">
    <location>
        <position position="163"/>
    </location>
</feature>
<dbReference type="EMBL" id="FOES01000074">
    <property type="protein sequence ID" value="SER27943.1"/>
    <property type="molecule type" value="Genomic_DNA"/>
</dbReference>
<dbReference type="Gene3D" id="3.40.50.200">
    <property type="entry name" value="Peptidase S8/S53 domain"/>
    <property type="match status" value="1"/>
</dbReference>
<keyword evidence="4" id="KW-0964">Secreted</keyword>
<evidence type="ECO:0000256" key="11">
    <source>
        <dbReference type="PROSITE-ProRule" id="PRU01240"/>
    </source>
</evidence>
<evidence type="ECO:0000313" key="15">
    <source>
        <dbReference type="EMBL" id="SER27943.1"/>
    </source>
</evidence>
<dbReference type="OrthoDB" id="9798386at2"/>
<proteinExistence type="inferred from homology"/>
<evidence type="ECO:0000256" key="13">
    <source>
        <dbReference type="SAM" id="SignalP"/>
    </source>
</evidence>
<evidence type="ECO:0000256" key="12">
    <source>
        <dbReference type="RuleBase" id="RU003355"/>
    </source>
</evidence>
<dbReference type="SUPFAM" id="SSF54897">
    <property type="entry name" value="Protease propeptides/inhibitors"/>
    <property type="match status" value="1"/>
</dbReference>
<feature type="active site" description="Charge relay system" evidence="10 11">
    <location>
        <position position="129"/>
    </location>
</feature>
<protein>
    <submittedName>
        <fullName evidence="15">Subtilisin</fullName>
    </submittedName>
</protein>
<reference evidence="15 16" key="1">
    <citation type="submission" date="2016-10" db="EMBL/GenBank/DDBJ databases">
        <authorList>
            <person name="de Groot N.N."/>
        </authorList>
    </citation>
    <scope>NUCLEOTIDE SEQUENCE [LARGE SCALE GENOMIC DNA]</scope>
    <source>
        <strain evidence="15 16">DSM 21633</strain>
    </source>
</reference>
<accession>A0A1H9MXW8</accession>
<dbReference type="CDD" id="cd07477">
    <property type="entry name" value="Peptidases_S8_Subtilisin_subset"/>
    <property type="match status" value="1"/>
</dbReference>
<evidence type="ECO:0000256" key="5">
    <source>
        <dbReference type="ARBA" id="ARBA00022670"/>
    </source>
</evidence>